<reference evidence="2" key="1">
    <citation type="submission" date="2023-05" db="EMBL/GenBank/DDBJ databases">
        <title>Whole genome sequence of Commensalibacter sp.</title>
        <authorList>
            <person name="Charoenyingcharoen P."/>
            <person name="Yukphan P."/>
        </authorList>
    </citation>
    <scope>NUCLEOTIDE SEQUENCE</scope>
    <source>
        <strain evidence="2">TBRC 10068</strain>
    </source>
</reference>
<name>A0ABT6Q6N7_9PROT</name>
<dbReference type="EMBL" id="JASBAN010000001">
    <property type="protein sequence ID" value="MDI2112550.1"/>
    <property type="molecule type" value="Genomic_DNA"/>
</dbReference>
<evidence type="ECO:0000256" key="1">
    <source>
        <dbReference type="SAM" id="MobiDB-lite"/>
    </source>
</evidence>
<comment type="caution">
    <text evidence="2">The sequence shown here is derived from an EMBL/GenBank/DDBJ whole genome shotgun (WGS) entry which is preliminary data.</text>
</comment>
<feature type="region of interest" description="Disordered" evidence="1">
    <location>
        <begin position="32"/>
        <end position="57"/>
    </location>
</feature>
<proteinExistence type="predicted"/>
<keyword evidence="3" id="KW-1185">Reference proteome</keyword>
<protein>
    <submittedName>
        <fullName evidence="2">Uncharacterized protein</fullName>
    </submittedName>
</protein>
<organism evidence="2 3">
    <name type="scientific">Commensalibacter nepenthis</name>
    <dbReference type="NCBI Taxonomy" id="3043872"/>
    <lineage>
        <taxon>Bacteria</taxon>
        <taxon>Pseudomonadati</taxon>
        <taxon>Pseudomonadota</taxon>
        <taxon>Alphaproteobacteria</taxon>
        <taxon>Acetobacterales</taxon>
        <taxon>Acetobacteraceae</taxon>
    </lineage>
</organism>
<gene>
    <name evidence="2" type="ORF">QJV33_04485</name>
</gene>
<dbReference type="Proteomes" id="UP001431775">
    <property type="component" value="Unassembled WGS sequence"/>
</dbReference>
<sequence length="57" mass="6350">MSLVAGQNAENVKPAVNLVLKIMRAFGHLMDIADHPQLPPPDDHKHFPPPNENEDDQ</sequence>
<evidence type="ECO:0000313" key="2">
    <source>
        <dbReference type="EMBL" id="MDI2112550.1"/>
    </source>
</evidence>
<accession>A0ABT6Q6N7</accession>
<dbReference type="RefSeq" id="WP_281462186.1">
    <property type="nucleotide sequence ID" value="NZ_JASBAN010000001.1"/>
</dbReference>
<evidence type="ECO:0000313" key="3">
    <source>
        <dbReference type="Proteomes" id="UP001431775"/>
    </source>
</evidence>